<dbReference type="AlphaFoldDB" id="A0A0R3RCJ8"/>
<organism evidence="1">
    <name type="scientific">Brugia timori</name>
    <dbReference type="NCBI Taxonomy" id="42155"/>
    <lineage>
        <taxon>Eukaryota</taxon>
        <taxon>Metazoa</taxon>
        <taxon>Ecdysozoa</taxon>
        <taxon>Nematoda</taxon>
        <taxon>Chromadorea</taxon>
        <taxon>Rhabditida</taxon>
        <taxon>Spirurina</taxon>
        <taxon>Spiruromorpha</taxon>
        <taxon>Filarioidea</taxon>
        <taxon>Onchocercidae</taxon>
        <taxon>Brugia</taxon>
    </lineage>
</organism>
<sequence>MHWSFISNICNKISKQQRYVYMQLNHLFILQLLMVLQ</sequence>
<evidence type="ECO:0000313" key="1">
    <source>
        <dbReference type="WBParaSite" id="BTMF_0001776901-mRNA-1"/>
    </source>
</evidence>
<proteinExistence type="predicted"/>
<name>A0A0R3RCJ8_9BILA</name>
<reference evidence="1" key="1">
    <citation type="submission" date="2017-02" db="UniProtKB">
        <authorList>
            <consortium name="WormBaseParasite"/>
        </authorList>
    </citation>
    <scope>IDENTIFICATION</scope>
</reference>
<protein>
    <submittedName>
        <fullName evidence="1">Uncharacterized protein</fullName>
    </submittedName>
</protein>
<accession>A0A0R3RCJ8</accession>
<dbReference type="WBParaSite" id="BTMF_0001776901-mRNA-1">
    <property type="protein sequence ID" value="BTMF_0001776901-mRNA-1"/>
    <property type="gene ID" value="BTMF_0001776901"/>
</dbReference>